<comment type="function">
    <text evidence="3">Involved in the post-transcriptional modification of the uridine at the wobble position (U34) of tRNA(Lys), tRNA(Glu) and tRNA(Gln). Catalyzes the conversion of 2-thiouridine (S2U-RNA) to 2-selenouridine (Se2U-RNA). Acts in a two-step process involving geranylation of 2-thiouridine (S2U) to S-geranyl-2-thiouridine (geS2U) and subsequent selenation of the latter derivative to 2-selenouridine (Se2U) in the tRNA chain.</text>
</comment>
<comment type="catalytic activity">
    <reaction evidence="3">
        <text>5-methylaminomethyl-2-thiouridine(34) in tRNA + selenophosphate + (2E)-geranyl diphosphate + H2O + H(+) = 5-methylaminomethyl-2-selenouridine(34) in tRNA + (2E)-thiogeraniol + phosphate + diphosphate</text>
        <dbReference type="Rhea" id="RHEA:42716"/>
        <dbReference type="Rhea" id="RHEA-COMP:10195"/>
        <dbReference type="Rhea" id="RHEA-COMP:10196"/>
        <dbReference type="ChEBI" id="CHEBI:15377"/>
        <dbReference type="ChEBI" id="CHEBI:15378"/>
        <dbReference type="ChEBI" id="CHEBI:16144"/>
        <dbReference type="ChEBI" id="CHEBI:33019"/>
        <dbReference type="ChEBI" id="CHEBI:43474"/>
        <dbReference type="ChEBI" id="CHEBI:58057"/>
        <dbReference type="ChEBI" id="CHEBI:74455"/>
        <dbReference type="ChEBI" id="CHEBI:82743"/>
        <dbReference type="ChEBI" id="CHEBI:143703"/>
        <dbReference type="EC" id="2.9.1.3"/>
    </reaction>
</comment>
<dbReference type="NCBIfam" id="NF008750">
    <property type="entry name" value="PRK11784.1-2"/>
    <property type="match status" value="1"/>
</dbReference>
<organism evidence="5 6">
    <name type="scientific">Shewanella electrica</name>
    <dbReference type="NCBI Taxonomy" id="515560"/>
    <lineage>
        <taxon>Bacteria</taxon>
        <taxon>Pseudomonadati</taxon>
        <taxon>Pseudomonadota</taxon>
        <taxon>Gammaproteobacteria</taxon>
        <taxon>Alteromonadales</taxon>
        <taxon>Shewanellaceae</taxon>
        <taxon>Shewanella</taxon>
    </lineage>
</organism>
<dbReference type="Pfam" id="PF26341">
    <property type="entry name" value="AAA_SelU"/>
    <property type="match status" value="1"/>
</dbReference>
<dbReference type="EMBL" id="JAKOGG010000009">
    <property type="protein sequence ID" value="MCS4557480.1"/>
    <property type="molecule type" value="Genomic_DNA"/>
</dbReference>
<dbReference type="NCBIfam" id="NF008751">
    <property type="entry name" value="PRK11784.1-3"/>
    <property type="match status" value="1"/>
</dbReference>
<keyword evidence="1 3" id="KW-0808">Transferase</keyword>
<dbReference type="InterPro" id="IPR036873">
    <property type="entry name" value="Rhodanese-like_dom_sf"/>
</dbReference>
<dbReference type="PROSITE" id="PS50206">
    <property type="entry name" value="RHODANESE_3"/>
    <property type="match status" value="1"/>
</dbReference>
<evidence type="ECO:0000313" key="6">
    <source>
        <dbReference type="Proteomes" id="UP001201549"/>
    </source>
</evidence>
<proteinExistence type="inferred from homology"/>
<dbReference type="Proteomes" id="UP001201549">
    <property type="component" value="Unassembled WGS sequence"/>
</dbReference>
<dbReference type="InterPro" id="IPR001763">
    <property type="entry name" value="Rhodanese-like_dom"/>
</dbReference>
<dbReference type="NCBIfam" id="TIGR03167">
    <property type="entry name" value="tRNA_sel_U_synt"/>
    <property type="match status" value="1"/>
</dbReference>
<comment type="catalytic activity">
    <reaction evidence="3">
        <text>5-methylaminomethyl-2-(Se-phospho)selenouridine(34) in tRNA + H2O = 5-methylaminomethyl-2-selenouridine(34) in tRNA + phosphate</text>
        <dbReference type="Rhea" id="RHEA:60176"/>
        <dbReference type="Rhea" id="RHEA-COMP:10196"/>
        <dbReference type="Rhea" id="RHEA-COMP:15523"/>
        <dbReference type="ChEBI" id="CHEBI:15377"/>
        <dbReference type="ChEBI" id="CHEBI:43474"/>
        <dbReference type="ChEBI" id="CHEBI:82743"/>
        <dbReference type="ChEBI" id="CHEBI:143702"/>
    </reaction>
</comment>
<evidence type="ECO:0000259" key="4">
    <source>
        <dbReference type="PROSITE" id="PS50206"/>
    </source>
</evidence>
<comment type="subunit">
    <text evidence="3">Monomer.</text>
</comment>
<evidence type="ECO:0000313" key="5">
    <source>
        <dbReference type="EMBL" id="MCS4557480.1"/>
    </source>
</evidence>
<comment type="catalytic activity">
    <reaction evidence="3">
        <text>5-methylaminomethyl-S-(2E)-geranyl-thiouridine(34) in tRNA + selenophosphate + H(+) = 5-methylaminomethyl-2-(Se-phospho)selenouridine(34) in tRNA + (2E)-thiogeraniol</text>
        <dbReference type="Rhea" id="RHEA:60172"/>
        <dbReference type="Rhea" id="RHEA-COMP:14654"/>
        <dbReference type="Rhea" id="RHEA-COMP:15523"/>
        <dbReference type="ChEBI" id="CHEBI:15378"/>
        <dbReference type="ChEBI" id="CHEBI:16144"/>
        <dbReference type="ChEBI" id="CHEBI:140632"/>
        <dbReference type="ChEBI" id="CHEBI:143702"/>
        <dbReference type="ChEBI" id="CHEBI:143703"/>
    </reaction>
</comment>
<dbReference type="InterPro" id="IPR058840">
    <property type="entry name" value="AAA_SelU"/>
</dbReference>
<evidence type="ECO:0000256" key="3">
    <source>
        <dbReference type="HAMAP-Rule" id="MF_01622"/>
    </source>
</evidence>
<dbReference type="PANTHER" id="PTHR30401">
    <property type="entry name" value="TRNA 2-SELENOURIDINE SYNTHASE"/>
    <property type="match status" value="1"/>
</dbReference>
<comment type="catalytic activity">
    <reaction evidence="3">
        <text>5-methylaminomethyl-2-thiouridine(34) in tRNA + (2E)-geranyl diphosphate = 5-methylaminomethyl-S-(2E)-geranyl-thiouridine(34) in tRNA + diphosphate</text>
        <dbReference type="Rhea" id="RHEA:14085"/>
        <dbReference type="Rhea" id="RHEA-COMP:10195"/>
        <dbReference type="Rhea" id="RHEA-COMP:14654"/>
        <dbReference type="ChEBI" id="CHEBI:33019"/>
        <dbReference type="ChEBI" id="CHEBI:58057"/>
        <dbReference type="ChEBI" id="CHEBI:74455"/>
        <dbReference type="ChEBI" id="CHEBI:140632"/>
    </reaction>
</comment>
<dbReference type="PANTHER" id="PTHR30401:SF0">
    <property type="entry name" value="TRNA 2-SELENOURIDINE SYNTHASE"/>
    <property type="match status" value="1"/>
</dbReference>
<name>A0ABT2FMC3_9GAMM</name>
<comment type="similarity">
    <text evidence="3">Belongs to the SelU family.</text>
</comment>
<keyword evidence="2 3" id="KW-0711">Selenium</keyword>
<evidence type="ECO:0000256" key="2">
    <source>
        <dbReference type="ARBA" id="ARBA00023266"/>
    </source>
</evidence>
<dbReference type="SMART" id="SM00450">
    <property type="entry name" value="RHOD"/>
    <property type="match status" value="1"/>
</dbReference>
<dbReference type="GO" id="GO:0016740">
    <property type="term" value="F:transferase activity"/>
    <property type="evidence" value="ECO:0007669"/>
    <property type="project" value="UniProtKB-KW"/>
</dbReference>
<dbReference type="SUPFAM" id="SSF52821">
    <property type="entry name" value="Rhodanese/Cell cycle control phosphatase"/>
    <property type="match status" value="1"/>
</dbReference>
<reference evidence="6" key="2">
    <citation type="submission" date="2023-07" db="EMBL/GenBank/DDBJ databases">
        <title>Shewanella mangrovi sp. nov., an acetaldehyde- degrading bacterium isolated from mangrove sediment.</title>
        <authorList>
            <person name="Liu Y."/>
        </authorList>
    </citation>
    <scope>NUCLEOTIDE SEQUENCE [LARGE SCALE GENOMIC DNA]</scope>
    <source>
        <strain evidence="6">C32</strain>
    </source>
</reference>
<dbReference type="HAMAP" id="MF_01622">
    <property type="entry name" value="tRNA_sel_U_synth"/>
    <property type="match status" value="1"/>
</dbReference>
<accession>A0ABT2FMC3</accession>
<protein>
    <recommendedName>
        <fullName evidence="3">tRNA 2-selenouridine synthase</fullName>
        <ecNumber evidence="3">2.9.1.3</ecNumber>
    </recommendedName>
</protein>
<feature type="active site" description="S-selanylcysteine intermediate" evidence="3">
    <location>
        <position position="98"/>
    </location>
</feature>
<dbReference type="RefSeq" id="WP_238896952.1">
    <property type="nucleotide sequence ID" value="NZ_JAKOGG010000009.1"/>
</dbReference>
<evidence type="ECO:0000256" key="1">
    <source>
        <dbReference type="ARBA" id="ARBA00022679"/>
    </source>
</evidence>
<reference evidence="5 6" key="1">
    <citation type="submission" date="2022-02" db="EMBL/GenBank/DDBJ databases">
        <authorList>
            <person name="Zhuang L."/>
        </authorList>
    </citation>
    <scope>NUCLEOTIDE SEQUENCE [LARGE SCALE GENOMIC DNA]</scope>
    <source>
        <strain evidence="5 6">C32</strain>
    </source>
</reference>
<keyword evidence="6" id="KW-1185">Reference proteome</keyword>
<sequence>MPNPTLPASEYRSLFVSDRPLVDLRAPIEFNKGAFPCSHNLPLMTDRERELVGTCYKQQGSAAAVALGHQLVNGATKQQRVDAWLSFFAQQPHALIYCFRGGQRSQITQQWLKDAGLAATYIEGGYKALRQYLIGTIEQTPQTQSLLMLSGITGSGKTDFLKQRSEAVDLEGIANHRGSSFGRKTSPQPTQINFENQLAVALLKLQHAGSHTLLLEDESYLIGRNALPQTFFFAMQHAPVIVLETSFEQRLLRLRREYVEQMLQSFIARDGEQLGMDSLRGYLQQSINAIRKRLGHKNADELLLLIDQALEEQIQRNNTDGHLLWISELLTKYYDPMYQYQLSKKAARILFSGDQTALNQWLDQRRLIQPSCSSGV</sequence>
<feature type="domain" description="Rhodanese" evidence="4">
    <location>
        <begin position="15"/>
        <end position="138"/>
    </location>
</feature>
<dbReference type="EC" id="2.9.1.3" evidence="3"/>
<comment type="caution">
    <text evidence="5">The sequence shown here is derived from an EMBL/GenBank/DDBJ whole genome shotgun (WGS) entry which is preliminary data.</text>
</comment>
<dbReference type="InterPro" id="IPR017582">
    <property type="entry name" value="SelU"/>
</dbReference>
<gene>
    <name evidence="5" type="primary">mnmH</name>
    <name evidence="3" type="synonym">selU</name>
    <name evidence="5" type="ORF">L9G74_13595</name>
</gene>
<dbReference type="Gene3D" id="3.40.250.10">
    <property type="entry name" value="Rhodanese-like domain"/>
    <property type="match status" value="1"/>
</dbReference>